<reference evidence="2" key="2">
    <citation type="submission" date="2020-11" db="EMBL/GenBank/DDBJ databases">
        <authorList>
            <person name="McCartney M.A."/>
            <person name="Auch B."/>
            <person name="Kono T."/>
            <person name="Mallez S."/>
            <person name="Becker A."/>
            <person name="Gohl D.M."/>
            <person name="Silverstein K.A.T."/>
            <person name="Koren S."/>
            <person name="Bechman K.B."/>
            <person name="Herman A."/>
            <person name="Abrahante J.E."/>
            <person name="Garbe J."/>
        </authorList>
    </citation>
    <scope>NUCLEOTIDE SEQUENCE</scope>
    <source>
        <strain evidence="2">Duluth1</strain>
        <tissue evidence="2">Whole animal</tissue>
    </source>
</reference>
<proteinExistence type="predicted"/>
<feature type="transmembrane region" description="Helical" evidence="1">
    <location>
        <begin position="39"/>
        <end position="64"/>
    </location>
</feature>
<organism evidence="2 3">
    <name type="scientific">Dreissena polymorpha</name>
    <name type="common">Zebra mussel</name>
    <name type="synonym">Mytilus polymorpha</name>
    <dbReference type="NCBI Taxonomy" id="45954"/>
    <lineage>
        <taxon>Eukaryota</taxon>
        <taxon>Metazoa</taxon>
        <taxon>Spiralia</taxon>
        <taxon>Lophotrochozoa</taxon>
        <taxon>Mollusca</taxon>
        <taxon>Bivalvia</taxon>
        <taxon>Autobranchia</taxon>
        <taxon>Heteroconchia</taxon>
        <taxon>Euheterodonta</taxon>
        <taxon>Imparidentia</taxon>
        <taxon>Neoheterodontei</taxon>
        <taxon>Myida</taxon>
        <taxon>Dreissenoidea</taxon>
        <taxon>Dreissenidae</taxon>
        <taxon>Dreissena</taxon>
    </lineage>
</organism>
<evidence type="ECO:0000256" key="1">
    <source>
        <dbReference type="SAM" id="Phobius"/>
    </source>
</evidence>
<keyword evidence="1" id="KW-0472">Membrane</keyword>
<accession>A0A9D4IV79</accession>
<evidence type="ECO:0008006" key="4">
    <source>
        <dbReference type="Google" id="ProtNLM"/>
    </source>
</evidence>
<keyword evidence="1" id="KW-0812">Transmembrane</keyword>
<gene>
    <name evidence="2" type="ORF">DPMN_164242</name>
</gene>
<evidence type="ECO:0000313" key="3">
    <source>
        <dbReference type="Proteomes" id="UP000828390"/>
    </source>
</evidence>
<comment type="caution">
    <text evidence="2">The sequence shown here is derived from an EMBL/GenBank/DDBJ whole genome shotgun (WGS) entry which is preliminary data.</text>
</comment>
<feature type="transmembrane region" description="Helical" evidence="1">
    <location>
        <begin position="7"/>
        <end position="27"/>
    </location>
</feature>
<dbReference type="AlphaFoldDB" id="A0A9D4IV79"/>
<name>A0A9D4IV79_DREPO</name>
<reference evidence="2" key="1">
    <citation type="journal article" date="2019" name="bioRxiv">
        <title>The Genome of the Zebra Mussel, Dreissena polymorpha: A Resource for Invasive Species Research.</title>
        <authorList>
            <person name="McCartney M.A."/>
            <person name="Auch B."/>
            <person name="Kono T."/>
            <person name="Mallez S."/>
            <person name="Zhang Y."/>
            <person name="Obille A."/>
            <person name="Becker A."/>
            <person name="Abrahante J.E."/>
            <person name="Garbe J."/>
            <person name="Badalamenti J.P."/>
            <person name="Herman A."/>
            <person name="Mangelson H."/>
            <person name="Liachko I."/>
            <person name="Sullivan S."/>
            <person name="Sone E.D."/>
            <person name="Koren S."/>
            <person name="Silverstein K.A.T."/>
            <person name="Beckman K.B."/>
            <person name="Gohl D.M."/>
        </authorList>
    </citation>
    <scope>NUCLEOTIDE SEQUENCE</scope>
    <source>
        <strain evidence="2">Duluth1</strain>
        <tissue evidence="2">Whole animal</tissue>
    </source>
</reference>
<dbReference type="EMBL" id="JAIWYP010000008">
    <property type="protein sequence ID" value="KAH3786139.1"/>
    <property type="molecule type" value="Genomic_DNA"/>
</dbReference>
<sequence length="67" mass="6771">MPTIGVITRILVLSLVTIGICGFPVQNQGPTTSTAAPNIIAPAVGGSVGGCCGIGCCVLLYFCFKKK</sequence>
<protein>
    <recommendedName>
        <fullName evidence="4">Transmembrane protein</fullName>
    </recommendedName>
</protein>
<keyword evidence="3" id="KW-1185">Reference proteome</keyword>
<dbReference type="Proteomes" id="UP000828390">
    <property type="component" value="Unassembled WGS sequence"/>
</dbReference>
<keyword evidence="1" id="KW-1133">Transmembrane helix</keyword>
<evidence type="ECO:0000313" key="2">
    <source>
        <dbReference type="EMBL" id="KAH3786139.1"/>
    </source>
</evidence>